<dbReference type="CDD" id="cd00609">
    <property type="entry name" value="AAT_like"/>
    <property type="match status" value="1"/>
</dbReference>
<proteinExistence type="inferred from homology"/>
<dbReference type="GO" id="GO:0008483">
    <property type="term" value="F:transaminase activity"/>
    <property type="evidence" value="ECO:0007669"/>
    <property type="project" value="UniProtKB-KW"/>
</dbReference>
<feature type="domain" description="HTH gntR-type" evidence="6">
    <location>
        <begin position="8"/>
        <end position="76"/>
    </location>
</feature>
<evidence type="ECO:0000256" key="4">
    <source>
        <dbReference type="ARBA" id="ARBA00023125"/>
    </source>
</evidence>
<dbReference type="InterPro" id="IPR036390">
    <property type="entry name" value="WH_DNA-bd_sf"/>
</dbReference>
<dbReference type="Gene3D" id="3.90.1150.10">
    <property type="entry name" value="Aspartate Aminotransferase, domain 1"/>
    <property type="match status" value="1"/>
</dbReference>
<dbReference type="PROSITE" id="PS50949">
    <property type="entry name" value="HTH_GNTR"/>
    <property type="match status" value="1"/>
</dbReference>
<evidence type="ECO:0000313" key="8">
    <source>
        <dbReference type="Proteomes" id="UP001371218"/>
    </source>
</evidence>
<keyword evidence="5" id="KW-0804">Transcription</keyword>
<evidence type="ECO:0000259" key="6">
    <source>
        <dbReference type="PROSITE" id="PS50949"/>
    </source>
</evidence>
<protein>
    <submittedName>
        <fullName evidence="7">PLP-dependent aminotransferase family protein</fullName>
    </submittedName>
</protein>
<keyword evidence="7" id="KW-0808">Transferase</keyword>
<reference evidence="7 8" key="1">
    <citation type="submission" date="2024-04" db="EMBL/GenBank/DDBJ databases">
        <title>Novel species of the genus Ideonella isolated from streams.</title>
        <authorList>
            <person name="Lu H."/>
        </authorList>
    </citation>
    <scope>NUCLEOTIDE SEQUENCE [LARGE SCALE GENOMIC DNA]</scope>
    <source>
        <strain evidence="7 8">DXS29W</strain>
    </source>
</reference>
<dbReference type="Gene3D" id="3.40.640.10">
    <property type="entry name" value="Type I PLP-dependent aspartate aminotransferase-like (Major domain)"/>
    <property type="match status" value="1"/>
</dbReference>
<dbReference type="PANTHER" id="PTHR46577">
    <property type="entry name" value="HTH-TYPE TRANSCRIPTIONAL REGULATORY PROTEIN GABR"/>
    <property type="match status" value="1"/>
</dbReference>
<gene>
    <name evidence="7" type="ORF">AACH06_10370</name>
</gene>
<comment type="similarity">
    <text evidence="1">In the C-terminal section; belongs to the class-I pyridoxal-phosphate-dependent aminotransferase family.</text>
</comment>
<dbReference type="Pfam" id="PF00392">
    <property type="entry name" value="GntR"/>
    <property type="match status" value="1"/>
</dbReference>
<dbReference type="SUPFAM" id="SSF46785">
    <property type="entry name" value="Winged helix' DNA-binding domain"/>
    <property type="match status" value="1"/>
</dbReference>
<dbReference type="SUPFAM" id="SSF53383">
    <property type="entry name" value="PLP-dependent transferases"/>
    <property type="match status" value="1"/>
</dbReference>
<dbReference type="RefSeq" id="WP_341425598.1">
    <property type="nucleotide sequence ID" value="NZ_JBBUTG010000005.1"/>
</dbReference>
<name>A0ABU9BRE7_9BURK</name>
<organism evidence="7 8">
    <name type="scientific">Ideonella lacteola</name>
    <dbReference type="NCBI Taxonomy" id="2984193"/>
    <lineage>
        <taxon>Bacteria</taxon>
        <taxon>Pseudomonadati</taxon>
        <taxon>Pseudomonadota</taxon>
        <taxon>Betaproteobacteria</taxon>
        <taxon>Burkholderiales</taxon>
        <taxon>Sphaerotilaceae</taxon>
        <taxon>Ideonella</taxon>
    </lineage>
</organism>
<dbReference type="InterPro" id="IPR015421">
    <property type="entry name" value="PyrdxlP-dep_Trfase_major"/>
</dbReference>
<comment type="caution">
    <text evidence="7">The sequence shown here is derived from an EMBL/GenBank/DDBJ whole genome shotgun (WGS) entry which is preliminary data.</text>
</comment>
<dbReference type="InterPro" id="IPR015424">
    <property type="entry name" value="PyrdxlP-dep_Trfase"/>
</dbReference>
<dbReference type="Pfam" id="PF00155">
    <property type="entry name" value="Aminotran_1_2"/>
    <property type="match status" value="1"/>
</dbReference>
<dbReference type="Gene3D" id="1.10.10.10">
    <property type="entry name" value="Winged helix-like DNA-binding domain superfamily/Winged helix DNA-binding domain"/>
    <property type="match status" value="1"/>
</dbReference>
<keyword evidence="7" id="KW-0032">Aminotransferase</keyword>
<dbReference type="InterPro" id="IPR015422">
    <property type="entry name" value="PyrdxlP-dep_Trfase_small"/>
</dbReference>
<keyword evidence="2" id="KW-0663">Pyridoxal phosphate</keyword>
<dbReference type="InterPro" id="IPR036388">
    <property type="entry name" value="WH-like_DNA-bd_sf"/>
</dbReference>
<evidence type="ECO:0000256" key="5">
    <source>
        <dbReference type="ARBA" id="ARBA00023163"/>
    </source>
</evidence>
<accession>A0ABU9BRE7</accession>
<dbReference type="EMBL" id="JBBUTG010000005">
    <property type="protein sequence ID" value="MEK8031220.1"/>
    <property type="molecule type" value="Genomic_DNA"/>
</dbReference>
<keyword evidence="8" id="KW-1185">Reference proteome</keyword>
<evidence type="ECO:0000256" key="3">
    <source>
        <dbReference type="ARBA" id="ARBA00023015"/>
    </source>
</evidence>
<evidence type="ECO:0000256" key="1">
    <source>
        <dbReference type="ARBA" id="ARBA00005384"/>
    </source>
</evidence>
<evidence type="ECO:0000256" key="2">
    <source>
        <dbReference type="ARBA" id="ARBA00022898"/>
    </source>
</evidence>
<dbReference type="PANTHER" id="PTHR46577:SF2">
    <property type="entry name" value="TRANSCRIPTIONAL REGULATORY PROTEIN"/>
    <property type="match status" value="1"/>
</dbReference>
<dbReference type="CDD" id="cd07377">
    <property type="entry name" value="WHTH_GntR"/>
    <property type="match status" value="1"/>
</dbReference>
<dbReference type="InterPro" id="IPR051446">
    <property type="entry name" value="HTH_trans_reg/aminotransferase"/>
</dbReference>
<evidence type="ECO:0000313" key="7">
    <source>
        <dbReference type="EMBL" id="MEK8031220.1"/>
    </source>
</evidence>
<dbReference type="SMART" id="SM00345">
    <property type="entry name" value="HTH_GNTR"/>
    <property type="match status" value="1"/>
</dbReference>
<keyword evidence="3" id="KW-0805">Transcription regulation</keyword>
<dbReference type="InterPro" id="IPR004839">
    <property type="entry name" value="Aminotransferase_I/II_large"/>
</dbReference>
<dbReference type="InterPro" id="IPR000524">
    <property type="entry name" value="Tscrpt_reg_HTH_GntR"/>
</dbReference>
<sequence>MPRDADAGFRYEDLARFVAGLIERGTLPPGARLPSLREVSRQHRASLSTAMQAYRLLEDRGLIEARPQSGFYVRPPARRIAAPPASAPPSRPVEVAVPAVMLTLIEHASDPALVPLGCAVPSPALLASGALDRCLARAARTRGEALNTYMPPRGDATLRSEIARRALRHGHALTVDELLVTCGCTEALQLALRALTRPGQTVAVESPTYFGLLQVLQSLGLRVVELPTDARSGVDVDALEEACARHHLAACVLASSFLNPLGCTMSEAAKRRVLKVLARHRVPLVEDDIYGDLAFSDVRPRPFVALDPRAAVVYCSSFSKTLAPGYRVGWLAAGERLMPRLVEAKVASTLCSPALPQVALASYLASGGYDHHLRRLRRAFGHTLQQMVQAVTQSFPEGTTVSDPAGGFVLWVELPRPADTRQLFALALERGICFAPGVVFSASGRYGRCLRLSGGYGWSQRLDEGIRTLGRLATEAIGA</sequence>
<dbReference type="Proteomes" id="UP001371218">
    <property type="component" value="Unassembled WGS sequence"/>
</dbReference>
<keyword evidence="4" id="KW-0238">DNA-binding</keyword>